<reference evidence="1" key="1">
    <citation type="submission" date="2021-08" db="EMBL/GenBank/DDBJ databases">
        <title>Novel anaerobic bacterium isolated from sea squirt in East Sea, Republic of Korea.</title>
        <authorList>
            <person name="Nguyen T.H."/>
            <person name="Li Z."/>
            <person name="Lee Y.-J."/>
            <person name="Ko J."/>
            <person name="Kim S.-G."/>
        </authorList>
    </citation>
    <scope>NUCLEOTIDE SEQUENCE</scope>
    <source>
        <strain evidence="1">KCTC 25031</strain>
    </source>
</reference>
<protein>
    <submittedName>
        <fullName evidence="1">ATP-binding protein</fullName>
    </submittedName>
</protein>
<keyword evidence="1" id="KW-0547">Nucleotide-binding</keyword>
<dbReference type="Proteomes" id="UP000826212">
    <property type="component" value="Chromosome"/>
</dbReference>
<accession>A0AC61NJ08</accession>
<evidence type="ECO:0000313" key="2">
    <source>
        <dbReference type="Proteomes" id="UP000826212"/>
    </source>
</evidence>
<dbReference type="EMBL" id="CP081303">
    <property type="protein sequence ID" value="QZE15697.1"/>
    <property type="molecule type" value="Genomic_DNA"/>
</dbReference>
<proteinExistence type="predicted"/>
<gene>
    <name evidence="1" type="ORF">K4L44_07650</name>
</gene>
<keyword evidence="2" id="KW-1185">Reference proteome</keyword>
<name>A0AC61NJ08_9BACT</name>
<organism evidence="1 2">
    <name type="scientific">Halosquirtibacter laminarini</name>
    <dbReference type="NCBI Taxonomy" id="3374600"/>
    <lineage>
        <taxon>Bacteria</taxon>
        <taxon>Pseudomonadati</taxon>
        <taxon>Bacteroidota</taxon>
        <taxon>Bacteroidia</taxon>
        <taxon>Marinilabiliales</taxon>
        <taxon>Prolixibacteraceae</taxon>
        <taxon>Halosquirtibacter</taxon>
    </lineage>
</organism>
<keyword evidence="1" id="KW-0067">ATP-binding</keyword>
<sequence>MVGSYKIAVASGKGGVGKTALSLLLFKYLQEVVPEPVSLVDCDVEEPNVSLFLDDSNLVEQIDACQDIPQIDLNKCNFCKKCTEYCEFNAITMVAASKFVEVNKNLCHSCGACEYACSNHAIQFSPEPIGKLSYNRSAIGNFYEGRLKIGSVMQTRLIKLLKEWGPHEGVVVYDAPPGTSCPVVETLDESDFVILVGEPTPFGLHDMKLVIKVLELMNVPFGVVINKCDFGDEIMCNYLHDNSIEILGKIPYDQEFAKSYSEGRILESVPKYIENEVQKIAASIKFKRLYQ</sequence>
<evidence type="ECO:0000313" key="1">
    <source>
        <dbReference type="EMBL" id="QZE15697.1"/>
    </source>
</evidence>